<feature type="domain" description="Histidine kinase" evidence="7">
    <location>
        <begin position="299"/>
        <end position="520"/>
    </location>
</feature>
<dbReference type="PRINTS" id="PR00344">
    <property type="entry name" value="BCTRLSENSOR"/>
</dbReference>
<dbReference type="CDD" id="cd00082">
    <property type="entry name" value="HisKA"/>
    <property type="match status" value="1"/>
</dbReference>
<dbReference type="Pfam" id="PF00072">
    <property type="entry name" value="Response_reg"/>
    <property type="match status" value="1"/>
</dbReference>
<evidence type="ECO:0000256" key="5">
    <source>
        <dbReference type="ARBA" id="ARBA00022777"/>
    </source>
</evidence>
<evidence type="ECO:0000259" key="8">
    <source>
        <dbReference type="PROSITE" id="PS50110"/>
    </source>
</evidence>
<evidence type="ECO:0000313" key="10">
    <source>
        <dbReference type="EMBL" id="EGV29781.1"/>
    </source>
</evidence>
<dbReference type="STRING" id="765913.ThidrDRAFT_3067"/>
<dbReference type="eggNOG" id="COG2205">
    <property type="taxonomic scope" value="Bacteria"/>
</dbReference>
<evidence type="ECO:0000259" key="7">
    <source>
        <dbReference type="PROSITE" id="PS50109"/>
    </source>
</evidence>
<gene>
    <name evidence="10" type="ORF">ThidrDRAFT_3067</name>
</gene>
<evidence type="ECO:0000256" key="3">
    <source>
        <dbReference type="ARBA" id="ARBA00022553"/>
    </source>
</evidence>
<dbReference type="CDD" id="cd17546">
    <property type="entry name" value="REC_hyHK_CKI1_RcsC-like"/>
    <property type="match status" value="1"/>
</dbReference>
<proteinExistence type="predicted"/>
<dbReference type="PANTHER" id="PTHR43047:SF64">
    <property type="entry name" value="HISTIDINE KINASE CONTAINING CHEY-HOMOLOGOUS RECEIVER DOMAIN AND PAS DOMAIN-RELATED"/>
    <property type="match status" value="1"/>
</dbReference>
<dbReference type="GO" id="GO:0000155">
    <property type="term" value="F:phosphorelay sensor kinase activity"/>
    <property type="evidence" value="ECO:0007669"/>
    <property type="project" value="InterPro"/>
</dbReference>
<evidence type="ECO:0000256" key="2">
    <source>
        <dbReference type="ARBA" id="ARBA00012438"/>
    </source>
</evidence>
<feature type="domain" description="Response regulatory" evidence="8">
    <location>
        <begin position="542"/>
        <end position="658"/>
    </location>
</feature>
<keyword evidence="11" id="KW-1185">Reference proteome</keyword>
<dbReference type="EC" id="2.7.13.3" evidence="2"/>
<dbReference type="PROSITE" id="PS50109">
    <property type="entry name" value="HIS_KIN"/>
    <property type="match status" value="1"/>
</dbReference>
<dbReference type="InterPro" id="IPR004358">
    <property type="entry name" value="Sig_transdc_His_kin-like_C"/>
</dbReference>
<dbReference type="PROSITE" id="PS50110">
    <property type="entry name" value="RESPONSE_REGULATORY"/>
    <property type="match status" value="1"/>
</dbReference>
<dbReference type="Gene3D" id="3.30.565.10">
    <property type="entry name" value="Histidine kinase-like ATPase, C-terminal domain"/>
    <property type="match status" value="1"/>
</dbReference>
<dbReference type="SUPFAM" id="SSF55874">
    <property type="entry name" value="ATPase domain of HSP90 chaperone/DNA topoisomerase II/histidine kinase"/>
    <property type="match status" value="1"/>
</dbReference>
<keyword evidence="3 6" id="KW-0597">Phosphoprotein</keyword>
<feature type="domain" description="PAS" evidence="9">
    <location>
        <begin position="168"/>
        <end position="209"/>
    </location>
</feature>
<dbReference type="InterPro" id="IPR003594">
    <property type="entry name" value="HATPase_dom"/>
</dbReference>
<dbReference type="SMART" id="SM00448">
    <property type="entry name" value="REC"/>
    <property type="match status" value="1"/>
</dbReference>
<dbReference type="AlphaFoldDB" id="G2E454"/>
<evidence type="ECO:0000259" key="9">
    <source>
        <dbReference type="PROSITE" id="PS50112"/>
    </source>
</evidence>
<dbReference type="SMART" id="SM00388">
    <property type="entry name" value="HisKA"/>
    <property type="match status" value="1"/>
</dbReference>
<dbReference type="InterPro" id="IPR036890">
    <property type="entry name" value="HATPase_C_sf"/>
</dbReference>
<comment type="caution">
    <text evidence="10">The sequence shown here is derived from an EMBL/GenBank/DDBJ whole genome shotgun (WGS) entry which is preliminary data.</text>
</comment>
<dbReference type="InterPro" id="IPR001789">
    <property type="entry name" value="Sig_transdc_resp-reg_receiver"/>
</dbReference>
<dbReference type="Pfam" id="PF02518">
    <property type="entry name" value="HATPase_c"/>
    <property type="match status" value="1"/>
</dbReference>
<evidence type="ECO:0000256" key="4">
    <source>
        <dbReference type="ARBA" id="ARBA00022679"/>
    </source>
</evidence>
<comment type="catalytic activity">
    <reaction evidence="1">
        <text>ATP + protein L-histidine = ADP + protein N-phospho-L-histidine.</text>
        <dbReference type="EC" id="2.7.13.3"/>
    </reaction>
</comment>
<keyword evidence="4" id="KW-0808">Transferase</keyword>
<dbReference type="InterPro" id="IPR036097">
    <property type="entry name" value="HisK_dim/P_sf"/>
</dbReference>
<sequence>MTDALQLLTAHIRENEDSLVDQVIHAASDTGYFQYTPALTRAWRESVLGLNTDLCAALSAWADLPPIIAEADYQTEPYCQFALETGRRHRARGVTLGLFLGLIKHFRACYLDLVRECPLPEHEHTRAQRFVERFFDRAELAVCADWDRPDKDEVIADLTAKNRLLANEKDKYLTLFESIRDPAFVLDVAGKVENLNAAAWRLLGIETDSGEAYYCPQGELPERKRIDAFFSGQGLEDDTTITLETAQGRRSFEVHRRAVLETGSKYSGSLLVLSDVTAHLRALAETEQANRAKSAFLATVSHEIRTPLNGILGAVRLLGRDQLTQEQQSYVTAIARSGERLQTLIDNVLDYSRIEAGKLALDAGPFNLREILDNVMAIMSPRAKELGLGLVLDAPDVSTAIVRGDSCKLQQVLLNLVGNALKFGDQGDVRLGLRRLEGTVVRFEVEDCGPGIAAEERERLFLPFTQLHRASPARDRARGSGSGLGLAICQHLTRIMGGRIGVDPARSRGSIFWLEIALPPAGEPAAPACPVVDVPQPSRPLSLLLVEDDEVNQLVACGLLECAGHSVTIAGNGADAIDALKTQSQPGFDVVVLDIRLPDMDGFEVAARIRELTDWRMPIVAVTAHVARSEIKRRDTIDALLIKPFDPQELQRTLANLTNPGARVRFLDRSVICEHLEQLGVARTERIVSAFERVCSVSLAELDDGPEPQPATIAAVAHRLRGAANGLGLRHLARQAAKVELAATQFASADLLGLLGDLKGSALRSQRVLESAWRAMVLPRASANDS</sequence>
<evidence type="ECO:0000256" key="6">
    <source>
        <dbReference type="PROSITE-ProRule" id="PRU00169"/>
    </source>
</evidence>
<dbReference type="Gene3D" id="3.30.450.20">
    <property type="entry name" value="PAS domain"/>
    <property type="match status" value="1"/>
</dbReference>
<feature type="modified residue" description="4-aspartylphosphate" evidence="6">
    <location>
        <position position="594"/>
    </location>
</feature>
<dbReference type="InterPro" id="IPR003661">
    <property type="entry name" value="HisK_dim/P_dom"/>
</dbReference>
<dbReference type="SUPFAM" id="SSF47384">
    <property type="entry name" value="Homodimeric domain of signal transducing histidine kinase"/>
    <property type="match status" value="1"/>
</dbReference>
<dbReference type="Gene3D" id="3.40.50.2300">
    <property type="match status" value="1"/>
</dbReference>
<dbReference type="PANTHER" id="PTHR43047">
    <property type="entry name" value="TWO-COMPONENT HISTIDINE PROTEIN KINASE"/>
    <property type="match status" value="1"/>
</dbReference>
<dbReference type="InterPro" id="IPR035965">
    <property type="entry name" value="PAS-like_dom_sf"/>
</dbReference>
<dbReference type="InterPro" id="IPR000014">
    <property type="entry name" value="PAS"/>
</dbReference>
<dbReference type="SMART" id="SM00387">
    <property type="entry name" value="HATPase_c"/>
    <property type="match status" value="1"/>
</dbReference>
<dbReference type="InterPro" id="IPR005467">
    <property type="entry name" value="His_kinase_dom"/>
</dbReference>
<evidence type="ECO:0000313" key="11">
    <source>
        <dbReference type="Proteomes" id="UP000004200"/>
    </source>
</evidence>
<dbReference type="Gene3D" id="1.10.287.130">
    <property type="match status" value="1"/>
</dbReference>
<dbReference type="EMBL" id="AFWT01000023">
    <property type="protein sequence ID" value="EGV29781.1"/>
    <property type="molecule type" value="Genomic_DNA"/>
</dbReference>
<dbReference type="Pfam" id="PF00512">
    <property type="entry name" value="HisKA"/>
    <property type="match status" value="1"/>
</dbReference>
<dbReference type="Pfam" id="PF13188">
    <property type="entry name" value="PAS_8"/>
    <property type="match status" value="1"/>
</dbReference>
<dbReference type="InterPro" id="IPR011006">
    <property type="entry name" value="CheY-like_superfamily"/>
</dbReference>
<dbReference type="SUPFAM" id="SSF47226">
    <property type="entry name" value="Histidine-containing phosphotransfer domain, HPT domain"/>
    <property type="match status" value="1"/>
</dbReference>
<reference evidence="10 11" key="1">
    <citation type="submission" date="2011-06" db="EMBL/GenBank/DDBJ databases">
        <title>The draft genome of Thiorhodococcus drewsii AZ1.</title>
        <authorList>
            <consortium name="US DOE Joint Genome Institute (JGI-PGF)"/>
            <person name="Lucas S."/>
            <person name="Han J."/>
            <person name="Lapidus A."/>
            <person name="Cheng J.-F."/>
            <person name="Goodwin L."/>
            <person name="Pitluck S."/>
            <person name="Peters L."/>
            <person name="Land M.L."/>
            <person name="Hauser L."/>
            <person name="Vogl K."/>
            <person name="Liu Z."/>
            <person name="Imhoff J."/>
            <person name="Thiel V."/>
            <person name="Frigaard N.-U."/>
            <person name="Bryant D.A."/>
            <person name="Woyke T.J."/>
        </authorList>
    </citation>
    <scope>NUCLEOTIDE SEQUENCE [LARGE SCALE GENOMIC DNA]</scope>
    <source>
        <strain evidence="10 11">AZ1</strain>
    </source>
</reference>
<dbReference type="SUPFAM" id="SSF55785">
    <property type="entry name" value="PYP-like sensor domain (PAS domain)"/>
    <property type="match status" value="1"/>
</dbReference>
<dbReference type="PROSITE" id="PS50112">
    <property type="entry name" value="PAS"/>
    <property type="match status" value="1"/>
</dbReference>
<dbReference type="Gene3D" id="1.20.120.160">
    <property type="entry name" value="HPT domain"/>
    <property type="match status" value="1"/>
</dbReference>
<protein>
    <recommendedName>
        <fullName evidence="2">histidine kinase</fullName>
        <ecNumber evidence="2">2.7.13.3</ecNumber>
    </recommendedName>
</protein>
<dbReference type="InterPro" id="IPR036641">
    <property type="entry name" value="HPT_dom_sf"/>
</dbReference>
<accession>G2E454</accession>
<dbReference type="Proteomes" id="UP000004200">
    <property type="component" value="Unassembled WGS sequence"/>
</dbReference>
<evidence type="ECO:0000256" key="1">
    <source>
        <dbReference type="ARBA" id="ARBA00000085"/>
    </source>
</evidence>
<keyword evidence="5 10" id="KW-0418">Kinase</keyword>
<dbReference type="SUPFAM" id="SSF52172">
    <property type="entry name" value="CheY-like"/>
    <property type="match status" value="1"/>
</dbReference>
<organism evidence="10 11">
    <name type="scientific">Thiorhodococcus drewsii AZ1</name>
    <dbReference type="NCBI Taxonomy" id="765913"/>
    <lineage>
        <taxon>Bacteria</taxon>
        <taxon>Pseudomonadati</taxon>
        <taxon>Pseudomonadota</taxon>
        <taxon>Gammaproteobacteria</taxon>
        <taxon>Chromatiales</taxon>
        <taxon>Chromatiaceae</taxon>
        <taxon>Thiorhodococcus</taxon>
    </lineage>
</organism>
<name>G2E454_9GAMM</name>